<comment type="caution">
    <text evidence="6">The sequence shown here is derived from an EMBL/GenBank/DDBJ whole genome shotgun (WGS) entry which is preliminary data.</text>
</comment>
<evidence type="ECO:0000256" key="4">
    <source>
        <dbReference type="ARBA" id="ARBA00022839"/>
    </source>
</evidence>
<protein>
    <recommendedName>
        <fullName evidence="5">Exonuclease domain-containing protein</fullName>
    </recommendedName>
</protein>
<feature type="domain" description="Exonuclease" evidence="5">
    <location>
        <begin position="30"/>
        <end position="96"/>
    </location>
</feature>
<keyword evidence="4" id="KW-0269">Exonuclease</keyword>
<dbReference type="Gene3D" id="3.30.420.10">
    <property type="entry name" value="Ribonuclease H-like superfamily/Ribonuclease H"/>
    <property type="match status" value="2"/>
</dbReference>
<organism evidence="6 7">
    <name type="scientific">Tegillarca granosa</name>
    <name type="common">Malaysian cockle</name>
    <name type="synonym">Anadara granosa</name>
    <dbReference type="NCBI Taxonomy" id="220873"/>
    <lineage>
        <taxon>Eukaryota</taxon>
        <taxon>Metazoa</taxon>
        <taxon>Spiralia</taxon>
        <taxon>Lophotrochozoa</taxon>
        <taxon>Mollusca</taxon>
        <taxon>Bivalvia</taxon>
        <taxon>Autobranchia</taxon>
        <taxon>Pteriomorphia</taxon>
        <taxon>Arcoida</taxon>
        <taxon>Arcoidea</taxon>
        <taxon>Arcidae</taxon>
        <taxon>Tegillarca</taxon>
    </lineage>
</organism>
<dbReference type="SUPFAM" id="SSF53098">
    <property type="entry name" value="Ribonuclease H-like"/>
    <property type="match status" value="1"/>
</dbReference>
<evidence type="ECO:0000259" key="5">
    <source>
        <dbReference type="Pfam" id="PF00929"/>
    </source>
</evidence>
<dbReference type="Proteomes" id="UP001217089">
    <property type="component" value="Unassembled WGS sequence"/>
</dbReference>
<dbReference type="Pfam" id="PF00929">
    <property type="entry name" value="RNase_T"/>
    <property type="match status" value="1"/>
</dbReference>
<dbReference type="PANTHER" id="PTHR11046">
    <property type="entry name" value="OLIGORIBONUCLEASE, MITOCHONDRIAL"/>
    <property type="match status" value="1"/>
</dbReference>
<keyword evidence="2" id="KW-0540">Nuclease</keyword>
<reference evidence="6 7" key="1">
    <citation type="submission" date="2022-12" db="EMBL/GenBank/DDBJ databases">
        <title>Chromosome-level genome of Tegillarca granosa.</title>
        <authorList>
            <person name="Kim J."/>
        </authorList>
    </citation>
    <scope>NUCLEOTIDE SEQUENCE [LARGE SCALE GENOMIC DNA]</scope>
    <source>
        <strain evidence="6">Teg-2019</strain>
        <tissue evidence="6">Adductor muscle</tissue>
    </source>
</reference>
<evidence type="ECO:0000256" key="2">
    <source>
        <dbReference type="ARBA" id="ARBA00022722"/>
    </source>
</evidence>
<dbReference type="InterPro" id="IPR013520">
    <property type="entry name" value="Ribonucl_H"/>
</dbReference>
<dbReference type="InterPro" id="IPR012337">
    <property type="entry name" value="RNaseH-like_sf"/>
</dbReference>
<comment type="similarity">
    <text evidence="1">Belongs to the oligoribonuclease family.</text>
</comment>
<sequence length="104" mass="11892">MSGLDIDKEHILEMACLVTDDQLNVIAESGLTEAVRKSNISLENAEQQMLDFVTKHTVEKQAPLAGNSIHVDRQFLEKYMKKFMNHLHYRIIDVSTAMVSRGFR</sequence>
<dbReference type="EMBL" id="JARBDR010000903">
    <property type="protein sequence ID" value="KAJ8304069.1"/>
    <property type="molecule type" value="Genomic_DNA"/>
</dbReference>
<name>A0ABQ9EFI6_TEGGR</name>
<evidence type="ECO:0000313" key="6">
    <source>
        <dbReference type="EMBL" id="KAJ8304069.1"/>
    </source>
</evidence>
<dbReference type="PANTHER" id="PTHR11046:SF0">
    <property type="entry name" value="OLIGORIBONUCLEASE, MITOCHONDRIAL"/>
    <property type="match status" value="1"/>
</dbReference>
<keyword evidence="7" id="KW-1185">Reference proteome</keyword>
<gene>
    <name evidence="6" type="ORF">KUTeg_017652</name>
</gene>
<keyword evidence="3" id="KW-0378">Hydrolase</keyword>
<evidence type="ECO:0000256" key="3">
    <source>
        <dbReference type="ARBA" id="ARBA00022801"/>
    </source>
</evidence>
<evidence type="ECO:0000313" key="7">
    <source>
        <dbReference type="Proteomes" id="UP001217089"/>
    </source>
</evidence>
<dbReference type="InterPro" id="IPR036397">
    <property type="entry name" value="RNaseH_sf"/>
</dbReference>
<evidence type="ECO:0000256" key="1">
    <source>
        <dbReference type="ARBA" id="ARBA00009921"/>
    </source>
</evidence>
<accession>A0ABQ9EFI6</accession>
<proteinExistence type="inferred from homology"/>
<dbReference type="InterPro" id="IPR022894">
    <property type="entry name" value="Oligoribonuclease"/>
</dbReference>